<evidence type="ECO:0000313" key="1">
    <source>
        <dbReference type="EMBL" id="KAJ1374022.1"/>
    </source>
</evidence>
<dbReference type="AlphaFoldDB" id="A0AAD5RD94"/>
<keyword evidence="2" id="KW-1185">Reference proteome</keyword>
<dbReference type="EMBL" id="JAHQIW010007378">
    <property type="protein sequence ID" value="KAJ1374022.1"/>
    <property type="molecule type" value="Genomic_DNA"/>
</dbReference>
<protein>
    <submittedName>
        <fullName evidence="1">Uncharacterized protein</fullName>
    </submittedName>
</protein>
<proteinExistence type="predicted"/>
<gene>
    <name evidence="1" type="ORF">KIN20_036610</name>
</gene>
<organism evidence="1 2">
    <name type="scientific">Parelaphostrongylus tenuis</name>
    <name type="common">Meningeal worm</name>
    <dbReference type="NCBI Taxonomy" id="148309"/>
    <lineage>
        <taxon>Eukaryota</taxon>
        <taxon>Metazoa</taxon>
        <taxon>Ecdysozoa</taxon>
        <taxon>Nematoda</taxon>
        <taxon>Chromadorea</taxon>
        <taxon>Rhabditida</taxon>
        <taxon>Rhabditina</taxon>
        <taxon>Rhabditomorpha</taxon>
        <taxon>Strongyloidea</taxon>
        <taxon>Metastrongylidae</taxon>
        <taxon>Parelaphostrongylus</taxon>
    </lineage>
</organism>
<name>A0AAD5RD94_PARTN</name>
<sequence length="89" mass="10071">MPASVFIEFPDAKCQEEEDNDDAMRMLIGIAQFHRLTLSELSGISHAAQISPQDHGQFFENYFNIVQKKHNVKSSCLACNQQLQSAERS</sequence>
<dbReference type="Proteomes" id="UP001196413">
    <property type="component" value="Unassembled WGS sequence"/>
</dbReference>
<comment type="caution">
    <text evidence="1">The sequence shown here is derived from an EMBL/GenBank/DDBJ whole genome shotgun (WGS) entry which is preliminary data.</text>
</comment>
<accession>A0AAD5RD94</accession>
<evidence type="ECO:0000313" key="2">
    <source>
        <dbReference type="Proteomes" id="UP001196413"/>
    </source>
</evidence>
<reference evidence="1" key="1">
    <citation type="submission" date="2021-06" db="EMBL/GenBank/DDBJ databases">
        <title>Parelaphostrongylus tenuis whole genome reference sequence.</title>
        <authorList>
            <person name="Garwood T.J."/>
            <person name="Larsen P.A."/>
            <person name="Fountain-Jones N.M."/>
            <person name="Garbe J.R."/>
            <person name="Macchietto M.G."/>
            <person name="Kania S.A."/>
            <person name="Gerhold R.W."/>
            <person name="Richards J.E."/>
            <person name="Wolf T.M."/>
        </authorList>
    </citation>
    <scope>NUCLEOTIDE SEQUENCE</scope>
    <source>
        <strain evidence="1">MNPRO001-30</strain>
        <tissue evidence="1">Meninges</tissue>
    </source>
</reference>